<sequence length="84" mass="9724">MRTWANMQGITLLSTLFAILLILGLARWLTRGYRRELPPAQYRDVFRRTLFRLSAWALAGYMIYMVVVSAILNLIGFQYPRLGG</sequence>
<accession>A0A7C1FTS2</accession>
<name>A0A7C1FTS2_THERO</name>
<dbReference type="EMBL" id="DSJL01000001">
    <property type="protein sequence ID" value="HEF64203.1"/>
    <property type="molecule type" value="Genomic_DNA"/>
</dbReference>
<reference evidence="1" key="1">
    <citation type="journal article" date="2020" name="mSystems">
        <title>Genome- and Community-Level Interaction Insights into Carbon Utilization and Element Cycling Functions of Hydrothermarchaeota in Hydrothermal Sediment.</title>
        <authorList>
            <person name="Zhou Z."/>
            <person name="Liu Y."/>
            <person name="Xu W."/>
            <person name="Pan J."/>
            <person name="Luo Z.H."/>
            <person name="Li M."/>
        </authorList>
    </citation>
    <scope>NUCLEOTIDE SEQUENCE [LARGE SCALE GENOMIC DNA]</scope>
    <source>
        <strain evidence="1">SpSt-222</strain>
    </source>
</reference>
<proteinExistence type="predicted"/>
<protein>
    <submittedName>
        <fullName evidence="1">Uncharacterized protein</fullName>
    </submittedName>
</protein>
<dbReference type="AlphaFoldDB" id="A0A7C1FTS2"/>
<comment type="caution">
    <text evidence="1">The sequence shown here is derived from an EMBL/GenBank/DDBJ whole genome shotgun (WGS) entry which is preliminary data.</text>
</comment>
<evidence type="ECO:0000313" key="1">
    <source>
        <dbReference type="EMBL" id="HEF64203.1"/>
    </source>
</evidence>
<organism evidence="1">
    <name type="scientific">Thermomicrobium roseum</name>
    <dbReference type="NCBI Taxonomy" id="500"/>
    <lineage>
        <taxon>Bacteria</taxon>
        <taxon>Pseudomonadati</taxon>
        <taxon>Thermomicrobiota</taxon>
        <taxon>Thermomicrobia</taxon>
        <taxon>Thermomicrobiales</taxon>
        <taxon>Thermomicrobiaceae</taxon>
        <taxon>Thermomicrobium</taxon>
    </lineage>
</organism>
<gene>
    <name evidence="1" type="ORF">ENP47_01100</name>
</gene>